<sequence>MSVEQLKLLGRGTYTIIFSLNNDVEVKVGRLGQLFFRRGLYSYTGSALGPSNLSLYYRVLRHISRSKRLWWHIDYLLTRRDSEVLAVVAAPTTMRFECKISATLSTLEGVRTIRGFGSS</sequence>
<reference evidence="1 2" key="1">
    <citation type="submission" date="2018-06" db="EMBL/GenBank/DDBJ databases">
        <title>Extensive metabolic versatility and redundancy in microbially diverse, dynamic hydrothermal sediments.</title>
        <authorList>
            <person name="Dombrowski N."/>
            <person name="Teske A."/>
            <person name="Baker B.J."/>
        </authorList>
    </citation>
    <scope>NUCLEOTIDE SEQUENCE [LARGE SCALE GENOMIC DNA]</scope>
    <source>
        <strain evidence="1">B20_G2</strain>
    </source>
</reference>
<evidence type="ECO:0000313" key="2">
    <source>
        <dbReference type="Proteomes" id="UP000269499"/>
    </source>
</evidence>
<accession>A0A497F0C9</accession>
<proteinExistence type="predicted"/>
<dbReference type="InterPro" id="IPR002837">
    <property type="entry name" value="DUF123"/>
</dbReference>
<feature type="non-terminal residue" evidence="1">
    <location>
        <position position="119"/>
    </location>
</feature>
<dbReference type="Proteomes" id="UP000269499">
    <property type="component" value="Unassembled WGS sequence"/>
</dbReference>
<dbReference type="AlphaFoldDB" id="A0A497F0C9"/>
<dbReference type="CDD" id="cd10441">
    <property type="entry name" value="GIY-YIG_COG1833"/>
    <property type="match status" value="1"/>
</dbReference>
<name>A0A497F0C9_9CREN</name>
<gene>
    <name evidence="1" type="ORF">DRJ26_04340</name>
</gene>
<organism evidence="1 2">
    <name type="scientific">Thermoproteota archaeon</name>
    <dbReference type="NCBI Taxonomy" id="2056631"/>
    <lineage>
        <taxon>Archaea</taxon>
        <taxon>Thermoproteota</taxon>
    </lineage>
</organism>
<comment type="caution">
    <text evidence="1">The sequence shown here is derived from an EMBL/GenBank/DDBJ whole genome shotgun (WGS) entry which is preliminary data.</text>
</comment>
<evidence type="ECO:0000313" key="1">
    <source>
        <dbReference type="EMBL" id="RLE52752.1"/>
    </source>
</evidence>
<dbReference type="EMBL" id="QMRA01000100">
    <property type="protein sequence ID" value="RLE52752.1"/>
    <property type="molecule type" value="Genomic_DNA"/>
</dbReference>
<dbReference type="Pfam" id="PF01986">
    <property type="entry name" value="DUF123"/>
    <property type="match status" value="1"/>
</dbReference>
<dbReference type="PANTHER" id="PTHR37460">
    <property type="entry name" value="ENDONUCLEASE III"/>
    <property type="match status" value="1"/>
</dbReference>
<dbReference type="PANTHER" id="PTHR37460:SF1">
    <property type="entry name" value="ENDONUCLEASE III"/>
    <property type="match status" value="1"/>
</dbReference>
<evidence type="ECO:0008006" key="3">
    <source>
        <dbReference type="Google" id="ProtNLM"/>
    </source>
</evidence>
<protein>
    <recommendedName>
        <fullName evidence="3">GIY-YIG nuclease family protein</fullName>
    </recommendedName>
</protein>